<comment type="caution">
    <text evidence="2">The sequence shown here is derived from an EMBL/GenBank/DDBJ whole genome shotgun (WGS) entry which is preliminary data.</text>
</comment>
<feature type="transmembrane region" description="Helical" evidence="1">
    <location>
        <begin position="158"/>
        <end position="175"/>
    </location>
</feature>
<dbReference type="Proteomes" id="UP000683925">
    <property type="component" value="Unassembled WGS sequence"/>
</dbReference>
<keyword evidence="1" id="KW-0812">Transmembrane</keyword>
<dbReference type="OrthoDB" id="301017at2759"/>
<dbReference type="EMBL" id="CAJJDP010000101">
    <property type="protein sequence ID" value="CAD8192166.1"/>
    <property type="molecule type" value="Genomic_DNA"/>
</dbReference>
<dbReference type="OMA" id="CHTIIKL"/>
<keyword evidence="1" id="KW-1133">Transmembrane helix</keyword>
<accession>A0A8S1X1L5</accession>
<evidence type="ECO:0008006" key="4">
    <source>
        <dbReference type="Google" id="ProtNLM"/>
    </source>
</evidence>
<keyword evidence="3" id="KW-1185">Reference proteome</keyword>
<gene>
    <name evidence="2" type="ORF">POCTA_138.1.T1010149</name>
</gene>
<proteinExistence type="predicted"/>
<feature type="transmembrane region" description="Helical" evidence="1">
    <location>
        <begin position="58"/>
        <end position="75"/>
    </location>
</feature>
<sequence length="478" mass="55937">MNKFTLKFFNSQLELQYQNEKVGRLRKPVFYVFMTLGLILNVSKVLIDLGKLQLSYQYINYILIALAVVLILISVKWPLYIRYTLMIANISSSLLQLNFPENTKSQMYYSYGSNFMEFQACAYFVSDFLDSVVQVICHTIIKLIITIQTTQHIDPQDVLMGIGAAIMIVIVIYICDANARKEFLSKICENLLDKQLSELIKLPFFEVTYCQRLLQFNFLNGKDLLHFPNYDEELCDGCNVRNFLRQYKIEGQELQEFLMKNQEGTIKINISKQKFNLRVVNLGIDHINKIVILDSQQSKNISLNQSIKKPIKIYIQQTSQKNNQLFFNWGIISLLLINDNKIQELSLFKILSRFNSKFSKQSKIKFHLKGDETLTISSYSNLIRIYLIQIYQIITHFYESQESKNHKPITKPKIFLITMIIYKEGDSIILQLPLTINPLFFISKYSNNFFIRQIEQKILNSPLTSDLKIYFNTSLPFK</sequence>
<evidence type="ECO:0000256" key="1">
    <source>
        <dbReference type="SAM" id="Phobius"/>
    </source>
</evidence>
<name>A0A8S1X1L5_PAROT</name>
<organism evidence="2 3">
    <name type="scientific">Paramecium octaurelia</name>
    <dbReference type="NCBI Taxonomy" id="43137"/>
    <lineage>
        <taxon>Eukaryota</taxon>
        <taxon>Sar</taxon>
        <taxon>Alveolata</taxon>
        <taxon>Ciliophora</taxon>
        <taxon>Intramacronucleata</taxon>
        <taxon>Oligohymenophorea</taxon>
        <taxon>Peniculida</taxon>
        <taxon>Parameciidae</taxon>
        <taxon>Paramecium</taxon>
    </lineage>
</organism>
<evidence type="ECO:0000313" key="2">
    <source>
        <dbReference type="EMBL" id="CAD8192166.1"/>
    </source>
</evidence>
<feature type="transmembrane region" description="Helical" evidence="1">
    <location>
        <begin position="29"/>
        <end position="46"/>
    </location>
</feature>
<keyword evidence="1" id="KW-0472">Membrane</keyword>
<dbReference type="AlphaFoldDB" id="A0A8S1X1L5"/>
<evidence type="ECO:0000313" key="3">
    <source>
        <dbReference type="Proteomes" id="UP000683925"/>
    </source>
</evidence>
<reference evidence="2" key="1">
    <citation type="submission" date="2021-01" db="EMBL/GenBank/DDBJ databases">
        <authorList>
            <consortium name="Genoscope - CEA"/>
            <person name="William W."/>
        </authorList>
    </citation>
    <scope>NUCLEOTIDE SEQUENCE</scope>
</reference>
<protein>
    <recommendedName>
        <fullName evidence="4">Transmembrane protein</fullName>
    </recommendedName>
</protein>